<gene>
    <name evidence="1" type="ORF">TOPH_02046</name>
</gene>
<evidence type="ECO:0000313" key="1">
    <source>
        <dbReference type="EMBL" id="KND93155.1"/>
    </source>
</evidence>
<accession>A0A0L0NHE2</accession>
<reference evidence="1 2" key="1">
    <citation type="journal article" date="2015" name="BMC Genomics">
        <title>The genome of the truffle-parasite Tolypocladium ophioglossoides and the evolution of antifungal peptaibiotics.</title>
        <authorList>
            <person name="Quandt C.A."/>
            <person name="Bushley K.E."/>
            <person name="Spatafora J.W."/>
        </authorList>
    </citation>
    <scope>NUCLEOTIDE SEQUENCE [LARGE SCALE GENOMIC DNA]</scope>
    <source>
        <strain evidence="1 2">CBS 100239</strain>
    </source>
</reference>
<evidence type="ECO:0000313" key="2">
    <source>
        <dbReference type="Proteomes" id="UP000036947"/>
    </source>
</evidence>
<sequence length="151" mass="16944">MVRLYREDLIVTTFLTETPDDIAALRELVDEADRQCAPALFVNMVVSWPVLKERFLADFEMRVADHRAGKMKDLSLLGQMFGSMRLCNCVHALNDRGTVGAYLVGADAAAEDVAKFVYDLVLLMKDRMRGRPYPQVMFWTDGPGAVHGEGM</sequence>
<dbReference type="AlphaFoldDB" id="A0A0L0NHE2"/>
<dbReference type="EMBL" id="LFRF01000004">
    <property type="protein sequence ID" value="KND93155.1"/>
    <property type="molecule type" value="Genomic_DNA"/>
</dbReference>
<organism evidence="1 2">
    <name type="scientific">Tolypocladium ophioglossoides (strain CBS 100239)</name>
    <name type="common">Snaketongue truffleclub</name>
    <name type="synonym">Elaphocordyceps ophioglossoides</name>
    <dbReference type="NCBI Taxonomy" id="1163406"/>
    <lineage>
        <taxon>Eukaryota</taxon>
        <taxon>Fungi</taxon>
        <taxon>Dikarya</taxon>
        <taxon>Ascomycota</taxon>
        <taxon>Pezizomycotina</taxon>
        <taxon>Sordariomycetes</taxon>
        <taxon>Hypocreomycetidae</taxon>
        <taxon>Hypocreales</taxon>
        <taxon>Ophiocordycipitaceae</taxon>
        <taxon>Tolypocladium</taxon>
    </lineage>
</organism>
<proteinExistence type="predicted"/>
<dbReference type="OrthoDB" id="10571424at2759"/>
<comment type="caution">
    <text evidence="1">The sequence shown here is derived from an EMBL/GenBank/DDBJ whole genome shotgun (WGS) entry which is preliminary data.</text>
</comment>
<dbReference type="Proteomes" id="UP000036947">
    <property type="component" value="Unassembled WGS sequence"/>
</dbReference>
<dbReference type="STRING" id="1163406.A0A0L0NHE2"/>
<keyword evidence="2" id="KW-1185">Reference proteome</keyword>
<name>A0A0L0NHE2_TOLOC</name>
<protein>
    <submittedName>
        <fullName evidence="1">Uncharacterized protein</fullName>
    </submittedName>
</protein>